<proteinExistence type="predicted"/>
<dbReference type="AlphaFoldDB" id="A0A401XLL1"/>
<dbReference type="EMBL" id="BHZE01000012">
    <property type="protein sequence ID" value="GCD77893.1"/>
    <property type="molecule type" value="Genomic_DNA"/>
</dbReference>
<dbReference type="Proteomes" id="UP000286715">
    <property type="component" value="Unassembled WGS sequence"/>
</dbReference>
<name>A0A401XLL1_9FLAO</name>
<accession>A0A401XLL1</accession>
<gene>
    <name evidence="1" type="ORF">JCM31826_13750</name>
</gene>
<evidence type="ECO:0000313" key="1">
    <source>
        <dbReference type="EMBL" id="GCD77893.1"/>
    </source>
</evidence>
<comment type="caution">
    <text evidence="1">The sequence shown here is derived from an EMBL/GenBank/DDBJ whole genome shotgun (WGS) entry which is preliminary data.</text>
</comment>
<keyword evidence="2" id="KW-1185">Reference proteome</keyword>
<reference evidence="1 2" key="1">
    <citation type="submission" date="2018-11" db="EMBL/GenBank/DDBJ databases">
        <title>Schleiferia aggregans sp. nov., a moderately thermophilic heterotrophic bacterium isolated from microbial mats at a terrestrial hot spring.</title>
        <authorList>
            <person name="Iino T."/>
            <person name="Ohkuma M."/>
            <person name="Haruta S."/>
        </authorList>
    </citation>
    <scope>NUCLEOTIDE SEQUENCE [LARGE SCALE GENOMIC DNA]</scope>
    <source>
        <strain evidence="1 2">LA</strain>
    </source>
</reference>
<evidence type="ECO:0000313" key="2">
    <source>
        <dbReference type="Proteomes" id="UP000286715"/>
    </source>
</evidence>
<protein>
    <submittedName>
        <fullName evidence="1">Uncharacterized protein</fullName>
    </submittedName>
</protein>
<organism evidence="1 2">
    <name type="scientific">Thermaurantimonas aggregans</name>
    <dbReference type="NCBI Taxonomy" id="2173829"/>
    <lineage>
        <taxon>Bacteria</taxon>
        <taxon>Pseudomonadati</taxon>
        <taxon>Bacteroidota</taxon>
        <taxon>Flavobacteriia</taxon>
        <taxon>Flavobacteriales</taxon>
        <taxon>Schleiferiaceae</taxon>
        <taxon>Thermaurantimonas</taxon>
    </lineage>
</organism>
<sequence>MSHCEFGGILVHKGFNNLIEIDNFNLTNPFKFFKKLLSGNFGKAYKNPKTPLKSSDPSVHY</sequence>